<name>A0A9W6XU01_9STRA</name>
<accession>A0A9W6XU01</accession>
<dbReference type="AlphaFoldDB" id="A0A9W6XU01"/>
<comment type="caution">
    <text evidence="1">The sequence shown here is derived from an EMBL/GenBank/DDBJ whole genome shotgun (WGS) entry which is preliminary data.</text>
</comment>
<dbReference type="EMBL" id="BSXW01003145">
    <property type="protein sequence ID" value="GMF45083.1"/>
    <property type="molecule type" value="Genomic_DNA"/>
</dbReference>
<reference evidence="1" key="1">
    <citation type="submission" date="2023-04" db="EMBL/GenBank/DDBJ databases">
        <title>Phytophthora lilii NBRC 32176.</title>
        <authorList>
            <person name="Ichikawa N."/>
            <person name="Sato H."/>
            <person name="Tonouchi N."/>
        </authorList>
    </citation>
    <scope>NUCLEOTIDE SEQUENCE</scope>
    <source>
        <strain evidence="1">NBRC 32176</strain>
    </source>
</reference>
<protein>
    <submittedName>
        <fullName evidence="1">Unnamed protein product</fullName>
    </submittedName>
</protein>
<gene>
    <name evidence="1" type="ORF">Plil01_001698900</name>
</gene>
<proteinExistence type="predicted"/>
<organism evidence="1 2">
    <name type="scientific">Phytophthora lilii</name>
    <dbReference type="NCBI Taxonomy" id="2077276"/>
    <lineage>
        <taxon>Eukaryota</taxon>
        <taxon>Sar</taxon>
        <taxon>Stramenopiles</taxon>
        <taxon>Oomycota</taxon>
        <taxon>Peronosporomycetes</taxon>
        <taxon>Peronosporales</taxon>
        <taxon>Peronosporaceae</taxon>
        <taxon>Phytophthora</taxon>
    </lineage>
</organism>
<evidence type="ECO:0000313" key="2">
    <source>
        <dbReference type="Proteomes" id="UP001165083"/>
    </source>
</evidence>
<sequence length="137" mass="15984">MTFNLISTIDIEDIDASSYVSFHNESRDEIDFEDEEFDDILDIDFDSVPCATPSIPLKERVFARAFTETLRCNLRETIYYPIWMRDAYMDDPYEMDLYFNEMLHKSLLKTINASDLIVEGLATLNTRRSSASRSVKK</sequence>
<dbReference type="Proteomes" id="UP001165083">
    <property type="component" value="Unassembled WGS sequence"/>
</dbReference>
<keyword evidence="2" id="KW-1185">Reference proteome</keyword>
<evidence type="ECO:0000313" key="1">
    <source>
        <dbReference type="EMBL" id="GMF45083.1"/>
    </source>
</evidence>